<comment type="caution">
    <text evidence="6">The sequence shown here is derived from an EMBL/GenBank/DDBJ whole genome shotgun (WGS) entry which is preliminary data.</text>
</comment>
<dbReference type="PANTHER" id="PTHR10587:SF133">
    <property type="entry name" value="CHITIN DEACETYLASE 1-RELATED"/>
    <property type="match status" value="1"/>
</dbReference>
<feature type="domain" description="NodB homology" evidence="5">
    <location>
        <begin position="115"/>
        <end position="313"/>
    </location>
</feature>
<organism evidence="6 7">
    <name type="scientific">Romboutsia timonensis</name>
    <dbReference type="NCBI Taxonomy" id="1776391"/>
    <lineage>
        <taxon>Bacteria</taxon>
        <taxon>Bacillati</taxon>
        <taxon>Bacillota</taxon>
        <taxon>Clostridia</taxon>
        <taxon>Peptostreptococcales</taxon>
        <taxon>Peptostreptococcaceae</taxon>
        <taxon>Romboutsia</taxon>
    </lineage>
</organism>
<feature type="transmembrane region" description="Helical" evidence="4">
    <location>
        <begin position="20"/>
        <end position="38"/>
    </location>
</feature>
<dbReference type="GO" id="GO:0016020">
    <property type="term" value="C:membrane"/>
    <property type="evidence" value="ECO:0007669"/>
    <property type="project" value="TreeGrafter"/>
</dbReference>
<dbReference type="GO" id="GO:0005975">
    <property type="term" value="P:carbohydrate metabolic process"/>
    <property type="evidence" value="ECO:0007669"/>
    <property type="project" value="InterPro"/>
</dbReference>
<keyword evidence="4" id="KW-0472">Membrane</keyword>
<dbReference type="InterPro" id="IPR011330">
    <property type="entry name" value="Glyco_hydro/deAcase_b/a-brl"/>
</dbReference>
<feature type="coiled-coil region" evidence="3">
    <location>
        <begin position="48"/>
        <end position="84"/>
    </location>
</feature>
<dbReference type="PANTHER" id="PTHR10587">
    <property type="entry name" value="GLYCOSYL TRANSFERASE-RELATED"/>
    <property type="match status" value="1"/>
</dbReference>
<reference evidence="6" key="2">
    <citation type="submission" date="2021-09" db="EMBL/GenBank/DDBJ databases">
        <authorList>
            <person name="Gilroy R."/>
        </authorList>
    </citation>
    <scope>NUCLEOTIDE SEQUENCE</scope>
    <source>
        <strain evidence="6">1277</strain>
    </source>
</reference>
<dbReference type="InterPro" id="IPR050248">
    <property type="entry name" value="Polysacc_deacetylase_ArnD"/>
</dbReference>
<protein>
    <submittedName>
        <fullName evidence="6">Polysaccharide deacetylase</fullName>
    </submittedName>
</protein>
<reference evidence="6" key="1">
    <citation type="journal article" date="2021" name="PeerJ">
        <title>Extensive microbial diversity within the chicken gut microbiome revealed by metagenomics and culture.</title>
        <authorList>
            <person name="Gilroy R."/>
            <person name="Ravi A."/>
            <person name="Getino M."/>
            <person name="Pursley I."/>
            <person name="Horton D.L."/>
            <person name="Alikhan N.F."/>
            <person name="Baker D."/>
            <person name="Gharbi K."/>
            <person name="Hall N."/>
            <person name="Watson M."/>
            <person name="Adriaenssens E.M."/>
            <person name="Foster-Nyarko E."/>
            <person name="Jarju S."/>
            <person name="Secka A."/>
            <person name="Antonio M."/>
            <person name="Oren A."/>
            <person name="Chaudhuri R.R."/>
            <person name="La Ragione R."/>
            <person name="Hildebrand F."/>
            <person name="Pallen M.J."/>
        </authorList>
    </citation>
    <scope>NUCLEOTIDE SEQUENCE</scope>
    <source>
        <strain evidence="6">1277</strain>
    </source>
</reference>
<evidence type="ECO:0000259" key="5">
    <source>
        <dbReference type="PROSITE" id="PS51677"/>
    </source>
</evidence>
<evidence type="ECO:0000256" key="4">
    <source>
        <dbReference type="SAM" id="Phobius"/>
    </source>
</evidence>
<dbReference type="GO" id="GO:0046872">
    <property type="term" value="F:metal ion binding"/>
    <property type="evidence" value="ECO:0007669"/>
    <property type="project" value="UniProtKB-KW"/>
</dbReference>
<dbReference type="InterPro" id="IPR002509">
    <property type="entry name" value="NODB_dom"/>
</dbReference>
<dbReference type="AlphaFoldDB" id="A0A921N176"/>
<dbReference type="CDD" id="cd10944">
    <property type="entry name" value="CE4_SmPgdA_like"/>
    <property type="match status" value="1"/>
</dbReference>
<keyword evidence="1" id="KW-0479">Metal-binding</keyword>
<keyword evidence="3" id="KW-0175">Coiled coil</keyword>
<proteinExistence type="predicted"/>
<keyword evidence="2" id="KW-0378">Hydrolase</keyword>
<dbReference type="GO" id="GO:0016810">
    <property type="term" value="F:hydrolase activity, acting on carbon-nitrogen (but not peptide) bonds"/>
    <property type="evidence" value="ECO:0007669"/>
    <property type="project" value="InterPro"/>
</dbReference>
<name>A0A921N176_9FIRM</name>
<dbReference type="SUPFAM" id="SSF88713">
    <property type="entry name" value="Glycoside hydrolase/deacetylase"/>
    <property type="match status" value="1"/>
</dbReference>
<accession>A0A921N176</accession>
<keyword evidence="4" id="KW-0812">Transmembrane</keyword>
<sequence>MKRKKRINFSSKKKKNIINIKYIGLIIIIVAFISIIGFKGVTATTAFIEEKRQERIEMQKKAEIERLEEERKRKEEEEAKKKMVGVTHEAKQYTYDARKIWEKLSNYNYSNDGNKMVFLTFDDGSSTTVTPEILKVLKENDVRATFFVTGENIERGGQKAKDLIKESFEYGNAIANHSYSHNYKYLYPNRTLNLDNFIQDFNKTDELLKDILGPYFSTRVIRCPGGHMSWKEMDKLDNYLNENNMASIDWNALNADAEGRKKSANELVDYAIKTSQGKEIVVLLMHDTYGKEETAKALPEIIKYFKENGYEFKTLS</sequence>
<evidence type="ECO:0000256" key="2">
    <source>
        <dbReference type="ARBA" id="ARBA00022801"/>
    </source>
</evidence>
<evidence type="ECO:0000256" key="3">
    <source>
        <dbReference type="SAM" id="Coils"/>
    </source>
</evidence>
<dbReference type="Gene3D" id="3.20.20.370">
    <property type="entry name" value="Glycoside hydrolase/deacetylase"/>
    <property type="match status" value="1"/>
</dbReference>
<evidence type="ECO:0000313" key="7">
    <source>
        <dbReference type="Proteomes" id="UP000776700"/>
    </source>
</evidence>
<gene>
    <name evidence="6" type="ORF">K8V90_05140</name>
</gene>
<dbReference type="Pfam" id="PF01522">
    <property type="entry name" value="Polysacc_deac_1"/>
    <property type="match status" value="1"/>
</dbReference>
<dbReference type="EMBL" id="DYUB01000165">
    <property type="protein sequence ID" value="HJG96469.1"/>
    <property type="molecule type" value="Genomic_DNA"/>
</dbReference>
<evidence type="ECO:0000313" key="6">
    <source>
        <dbReference type="EMBL" id="HJG96469.1"/>
    </source>
</evidence>
<evidence type="ECO:0000256" key="1">
    <source>
        <dbReference type="ARBA" id="ARBA00022723"/>
    </source>
</evidence>
<keyword evidence="4" id="KW-1133">Transmembrane helix</keyword>
<dbReference type="PROSITE" id="PS51677">
    <property type="entry name" value="NODB"/>
    <property type="match status" value="1"/>
</dbReference>
<dbReference type="Proteomes" id="UP000776700">
    <property type="component" value="Unassembled WGS sequence"/>
</dbReference>